<dbReference type="InterPro" id="IPR005122">
    <property type="entry name" value="Uracil-DNA_glycosylase-like"/>
</dbReference>
<sequence>MALELDTRQRAMLQEMGVHVWLPESGVAVLERAPSAVAVTARAPVTAPIAATGTTPLAAPVVAPTAAAHSPQHAPTVPASTLAKAPQVRPVAAAHAGEDAASPDWQTLTENVRPCKACALCAGRSHTTLVAPADGLSRCDWMVLGDPPDEDEDQSGAAFAGPDGMLLSNMLRALGLQRANPLPGAAGSVATSSQALAPERLAYVTNVLKCRPSRGAMPQAAELAQCSAWLQREIALVQPKVILSMGRFANQVLLGETPELAALPLGKLRGTVHRYLGLPVVVSYPPKQLMRNSADKAKAWADLCLAAATADHPGH</sequence>
<keyword evidence="2" id="KW-0479">Metal-binding</keyword>
<protein>
    <submittedName>
        <fullName evidence="9">Uracil-DNA glycosylase</fullName>
    </submittedName>
</protein>
<dbReference type="SMART" id="SM00987">
    <property type="entry name" value="UreE_C"/>
    <property type="match status" value="1"/>
</dbReference>
<name>A0A3E1RAI7_9BURK</name>
<comment type="caution">
    <text evidence="9">The sequence shown here is derived from an EMBL/GenBank/DDBJ whole genome shotgun (WGS) entry which is preliminary data.</text>
</comment>
<organism evidence="9 10">
    <name type="scientific">Rhodoferax lacus</name>
    <dbReference type="NCBI Taxonomy" id="2184758"/>
    <lineage>
        <taxon>Bacteria</taxon>
        <taxon>Pseudomonadati</taxon>
        <taxon>Pseudomonadota</taxon>
        <taxon>Betaproteobacteria</taxon>
        <taxon>Burkholderiales</taxon>
        <taxon>Comamonadaceae</taxon>
        <taxon>Rhodoferax</taxon>
    </lineage>
</organism>
<evidence type="ECO:0000256" key="6">
    <source>
        <dbReference type="ARBA" id="ARBA00023014"/>
    </source>
</evidence>
<proteinExistence type="predicted"/>
<evidence type="ECO:0000256" key="1">
    <source>
        <dbReference type="ARBA" id="ARBA00022485"/>
    </source>
</evidence>
<keyword evidence="6" id="KW-0411">Iron-sulfur</keyword>
<evidence type="ECO:0000259" key="8">
    <source>
        <dbReference type="SMART" id="SM00986"/>
    </source>
</evidence>
<evidence type="ECO:0000256" key="2">
    <source>
        <dbReference type="ARBA" id="ARBA00022723"/>
    </source>
</evidence>
<dbReference type="CDD" id="cd10030">
    <property type="entry name" value="UDG-F4_TTUDGA_SPO1dp_like"/>
    <property type="match status" value="1"/>
</dbReference>
<gene>
    <name evidence="9" type="ORF">DIC66_13290</name>
</gene>
<dbReference type="PANTHER" id="PTHR33693:SF1">
    <property type="entry name" value="TYPE-4 URACIL-DNA GLYCOSYLASE"/>
    <property type="match status" value="1"/>
</dbReference>
<dbReference type="Pfam" id="PF03167">
    <property type="entry name" value="UDG"/>
    <property type="match status" value="1"/>
</dbReference>
<dbReference type="EMBL" id="QFZK01000008">
    <property type="protein sequence ID" value="RFO96283.1"/>
    <property type="molecule type" value="Genomic_DNA"/>
</dbReference>
<dbReference type="SMART" id="SM00986">
    <property type="entry name" value="UDG"/>
    <property type="match status" value="1"/>
</dbReference>
<dbReference type="OrthoDB" id="5290748at2"/>
<evidence type="ECO:0000313" key="9">
    <source>
        <dbReference type="EMBL" id="RFO96283.1"/>
    </source>
</evidence>
<keyword evidence="4" id="KW-0378">Hydrolase</keyword>
<keyword evidence="5" id="KW-0408">Iron</keyword>
<dbReference type="InterPro" id="IPR051536">
    <property type="entry name" value="UDG_Type-4/5"/>
</dbReference>
<feature type="domain" description="Uracil-DNA glycosylase-like" evidence="8">
    <location>
        <begin position="132"/>
        <end position="304"/>
    </location>
</feature>
<dbReference type="PANTHER" id="PTHR33693">
    <property type="entry name" value="TYPE-5 URACIL-DNA GLYCOSYLASE"/>
    <property type="match status" value="1"/>
</dbReference>
<evidence type="ECO:0000313" key="10">
    <source>
        <dbReference type="Proteomes" id="UP000260665"/>
    </source>
</evidence>
<dbReference type="InterPro" id="IPR036895">
    <property type="entry name" value="Uracil-DNA_glycosylase-like_sf"/>
</dbReference>
<keyword evidence="10" id="KW-1185">Reference proteome</keyword>
<dbReference type="Proteomes" id="UP000260665">
    <property type="component" value="Unassembled WGS sequence"/>
</dbReference>
<dbReference type="AlphaFoldDB" id="A0A3E1RAI7"/>
<dbReference type="GO" id="GO:0051539">
    <property type="term" value="F:4 iron, 4 sulfur cluster binding"/>
    <property type="evidence" value="ECO:0007669"/>
    <property type="project" value="UniProtKB-KW"/>
</dbReference>
<dbReference type="SUPFAM" id="SSF52141">
    <property type="entry name" value="Uracil-DNA glycosylase-like"/>
    <property type="match status" value="1"/>
</dbReference>
<evidence type="ECO:0000256" key="3">
    <source>
        <dbReference type="ARBA" id="ARBA00022763"/>
    </source>
</evidence>
<dbReference type="GO" id="GO:0046872">
    <property type="term" value="F:metal ion binding"/>
    <property type="evidence" value="ECO:0007669"/>
    <property type="project" value="UniProtKB-KW"/>
</dbReference>
<evidence type="ECO:0000256" key="7">
    <source>
        <dbReference type="ARBA" id="ARBA00023204"/>
    </source>
</evidence>
<keyword evidence="3" id="KW-0227">DNA damage</keyword>
<dbReference type="RefSeq" id="WP_117177993.1">
    <property type="nucleotide sequence ID" value="NZ_QFZK01000008.1"/>
</dbReference>
<accession>A0A3E1RAI7</accession>
<dbReference type="GO" id="GO:0006281">
    <property type="term" value="P:DNA repair"/>
    <property type="evidence" value="ECO:0007669"/>
    <property type="project" value="UniProtKB-KW"/>
</dbReference>
<keyword evidence="7" id="KW-0234">DNA repair</keyword>
<evidence type="ECO:0000256" key="4">
    <source>
        <dbReference type="ARBA" id="ARBA00022801"/>
    </source>
</evidence>
<keyword evidence="1" id="KW-0004">4Fe-4S</keyword>
<reference evidence="9 10" key="1">
    <citation type="submission" date="2018-05" db="EMBL/GenBank/DDBJ databases">
        <title>Rhodoferax soyangensis sp.nov., isolated from an oligotrophic freshwater lake.</title>
        <authorList>
            <person name="Park M."/>
        </authorList>
    </citation>
    <scope>NUCLEOTIDE SEQUENCE [LARGE SCALE GENOMIC DNA]</scope>
    <source>
        <strain evidence="9 10">IMCC26218</strain>
    </source>
</reference>
<dbReference type="Gene3D" id="3.40.470.10">
    <property type="entry name" value="Uracil-DNA glycosylase-like domain"/>
    <property type="match status" value="1"/>
</dbReference>
<evidence type="ECO:0000256" key="5">
    <source>
        <dbReference type="ARBA" id="ARBA00023004"/>
    </source>
</evidence>
<dbReference type="GO" id="GO:0097506">
    <property type="term" value="F:deaminated base DNA N-glycosylase activity"/>
    <property type="evidence" value="ECO:0007669"/>
    <property type="project" value="UniProtKB-ARBA"/>
</dbReference>